<dbReference type="Proteomes" id="UP000307440">
    <property type="component" value="Unassembled WGS sequence"/>
</dbReference>
<name>A0A5C3KVR5_COPMA</name>
<dbReference type="AlphaFoldDB" id="A0A5C3KVR5"/>
<keyword evidence="2" id="KW-1185">Reference proteome</keyword>
<accession>A0A5C3KVR5</accession>
<gene>
    <name evidence="1" type="ORF">FA15DRAFT_670029</name>
</gene>
<dbReference type="STRING" id="230819.A0A5C3KVR5"/>
<dbReference type="EMBL" id="ML210209">
    <property type="protein sequence ID" value="TFK23943.1"/>
    <property type="molecule type" value="Genomic_DNA"/>
</dbReference>
<reference evidence="1 2" key="1">
    <citation type="journal article" date="2019" name="Nat. Ecol. Evol.">
        <title>Megaphylogeny resolves global patterns of mushroom evolution.</title>
        <authorList>
            <person name="Varga T."/>
            <person name="Krizsan K."/>
            <person name="Foldi C."/>
            <person name="Dima B."/>
            <person name="Sanchez-Garcia M."/>
            <person name="Sanchez-Ramirez S."/>
            <person name="Szollosi G.J."/>
            <person name="Szarkandi J.G."/>
            <person name="Papp V."/>
            <person name="Albert L."/>
            <person name="Andreopoulos W."/>
            <person name="Angelini C."/>
            <person name="Antonin V."/>
            <person name="Barry K.W."/>
            <person name="Bougher N.L."/>
            <person name="Buchanan P."/>
            <person name="Buyck B."/>
            <person name="Bense V."/>
            <person name="Catcheside P."/>
            <person name="Chovatia M."/>
            <person name="Cooper J."/>
            <person name="Damon W."/>
            <person name="Desjardin D."/>
            <person name="Finy P."/>
            <person name="Geml J."/>
            <person name="Haridas S."/>
            <person name="Hughes K."/>
            <person name="Justo A."/>
            <person name="Karasinski D."/>
            <person name="Kautmanova I."/>
            <person name="Kiss B."/>
            <person name="Kocsube S."/>
            <person name="Kotiranta H."/>
            <person name="LaButti K.M."/>
            <person name="Lechner B.E."/>
            <person name="Liimatainen K."/>
            <person name="Lipzen A."/>
            <person name="Lukacs Z."/>
            <person name="Mihaltcheva S."/>
            <person name="Morgado L.N."/>
            <person name="Niskanen T."/>
            <person name="Noordeloos M.E."/>
            <person name="Ohm R.A."/>
            <person name="Ortiz-Santana B."/>
            <person name="Ovrebo C."/>
            <person name="Racz N."/>
            <person name="Riley R."/>
            <person name="Savchenko A."/>
            <person name="Shiryaev A."/>
            <person name="Soop K."/>
            <person name="Spirin V."/>
            <person name="Szebenyi C."/>
            <person name="Tomsovsky M."/>
            <person name="Tulloss R.E."/>
            <person name="Uehling J."/>
            <person name="Grigoriev I.V."/>
            <person name="Vagvolgyi C."/>
            <person name="Papp T."/>
            <person name="Martin F.M."/>
            <person name="Miettinen O."/>
            <person name="Hibbett D.S."/>
            <person name="Nagy L.G."/>
        </authorList>
    </citation>
    <scope>NUCLEOTIDE SEQUENCE [LARGE SCALE GENOMIC DNA]</scope>
    <source>
        <strain evidence="1 2">CBS 121175</strain>
    </source>
</reference>
<organism evidence="1 2">
    <name type="scientific">Coprinopsis marcescibilis</name>
    <name type="common">Agaric fungus</name>
    <name type="synonym">Psathyrella marcescibilis</name>
    <dbReference type="NCBI Taxonomy" id="230819"/>
    <lineage>
        <taxon>Eukaryota</taxon>
        <taxon>Fungi</taxon>
        <taxon>Dikarya</taxon>
        <taxon>Basidiomycota</taxon>
        <taxon>Agaricomycotina</taxon>
        <taxon>Agaricomycetes</taxon>
        <taxon>Agaricomycetidae</taxon>
        <taxon>Agaricales</taxon>
        <taxon>Agaricineae</taxon>
        <taxon>Psathyrellaceae</taxon>
        <taxon>Coprinopsis</taxon>
    </lineage>
</organism>
<protein>
    <submittedName>
        <fullName evidence="1">Uncharacterized protein</fullName>
    </submittedName>
</protein>
<proteinExistence type="predicted"/>
<evidence type="ECO:0000313" key="2">
    <source>
        <dbReference type="Proteomes" id="UP000307440"/>
    </source>
</evidence>
<sequence>MAVGALSAVASIRWAVGQWEKGKKKWWEDWHRVGEGLDRDLRVSSVVFALFVSQLIKVCRQRSTAATETEWRCWRRLQRRVLGDW</sequence>
<evidence type="ECO:0000313" key="1">
    <source>
        <dbReference type="EMBL" id="TFK23943.1"/>
    </source>
</evidence>